<accession>A0ABQ9GV97</accession>
<evidence type="ECO:0000313" key="2">
    <source>
        <dbReference type="EMBL" id="KAJ8875968.1"/>
    </source>
</evidence>
<reference evidence="2 3" key="1">
    <citation type="submission" date="2023-02" db="EMBL/GenBank/DDBJ databases">
        <title>LHISI_Scaffold_Assembly.</title>
        <authorList>
            <person name="Stuart O.P."/>
            <person name="Cleave R."/>
            <person name="Magrath M.J.L."/>
            <person name="Mikheyev A.S."/>
        </authorList>
    </citation>
    <scope>NUCLEOTIDE SEQUENCE [LARGE SCALE GENOMIC DNA]</scope>
    <source>
        <strain evidence="2">Daus_M_001</strain>
        <tissue evidence="2">Leg muscle</tissue>
    </source>
</reference>
<gene>
    <name evidence="2" type="ORF">PR048_023876</name>
</gene>
<name>A0ABQ9GV97_9NEOP</name>
<keyword evidence="3" id="KW-1185">Reference proteome</keyword>
<protein>
    <submittedName>
        <fullName evidence="2">Uncharacterized protein</fullName>
    </submittedName>
</protein>
<dbReference type="EMBL" id="JARBHB010000009">
    <property type="protein sequence ID" value="KAJ8875968.1"/>
    <property type="molecule type" value="Genomic_DNA"/>
</dbReference>
<sequence length="471" mass="52517">MICRRRTLSEMVLPSGLRVEITFSDLTNVTKDTPKRIGQLFNIERVKRGERGAAAEYKGTEGTGDPRENPPTGSIIRHDSYMRKSWGDPRRESTAGEWSNQYTTAAPRMFPKEHLSAVIRVGIGHSRFSKLLGATVAERLVCSPPTKAIRAQSPVGSPGRCRWSAGFLGDRPLPPPIHSGAAPHSFQSPSSALKTLMLTAAQISSLSHSLPPRRTLTFSAASCLPSTVVQFVESSRRGLDRPRGGWFSMILLRASSVTRPAAMTRHQSPFYAHRNRPAVYAKRAQQRGKFAGLPPPLTIPPSPLLHISYHTHLGARSPRPLPTLSPLSPPPPVCGFFPFSELRDHCNMWPHVFGSSSEFRGRVLMQVVQRPLFVVIRQSTYPPYSGEEFSTPFQHQCVVWCPTGSADWENVVYLQLLQEELPLLLEDIPLSVRRRMIFQHDGAPPHFHCAGVEHLRVHFLERWIGRGGCHP</sequence>
<feature type="region of interest" description="Disordered" evidence="1">
    <location>
        <begin position="52"/>
        <end position="77"/>
    </location>
</feature>
<dbReference type="Proteomes" id="UP001159363">
    <property type="component" value="Chromosome 8"/>
</dbReference>
<evidence type="ECO:0000256" key="1">
    <source>
        <dbReference type="SAM" id="MobiDB-lite"/>
    </source>
</evidence>
<organism evidence="2 3">
    <name type="scientific">Dryococelus australis</name>
    <dbReference type="NCBI Taxonomy" id="614101"/>
    <lineage>
        <taxon>Eukaryota</taxon>
        <taxon>Metazoa</taxon>
        <taxon>Ecdysozoa</taxon>
        <taxon>Arthropoda</taxon>
        <taxon>Hexapoda</taxon>
        <taxon>Insecta</taxon>
        <taxon>Pterygota</taxon>
        <taxon>Neoptera</taxon>
        <taxon>Polyneoptera</taxon>
        <taxon>Phasmatodea</taxon>
        <taxon>Verophasmatodea</taxon>
        <taxon>Anareolatae</taxon>
        <taxon>Phasmatidae</taxon>
        <taxon>Eurycanthinae</taxon>
        <taxon>Dryococelus</taxon>
    </lineage>
</organism>
<proteinExistence type="predicted"/>
<comment type="caution">
    <text evidence="2">The sequence shown here is derived from an EMBL/GenBank/DDBJ whole genome shotgun (WGS) entry which is preliminary data.</text>
</comment>
<evidence type="ECO:0000313" key="3">
    <source>
        <dbReference type="Proteomes" id="UP001159363"/>
    </source>
</evidence>